<dbReference type="RefSeq" id="WP_015792661.1">
    <property type="nucleotide sequence ID" value="NC_013131.1"/>
</dbReference>
<sequence length="47" mass="5100">METLRSTDLAPYQGAWFQIDTVHTGTDIPPWFGSGSPTRGRAESASC</sequence>
<evidence type="ECO:0000313" key="3">
    <source>
        <dbReference type="Proteomes" id="UP000000851"/>
    </source>
</evidence>
<dbReference type="HOGENOM" id="CLU_3166038_0_0_11"/>
<dbReference type="EMBL" id="CP001700">
    <property type="protein sequence ID" value="ACU72932.1"/>
    <property type="molecule type" value="Genomic_DNA"/>
</dbReference>
<evidence type="ECO:0000256" key="1">
    <source>
        <dbReference type="SAM" id="MobiDB-lite"/>
    </source>
</evidence>
<reference evidence="2 3" key="1">
    <citation type="journal article" date="2009" name="Stand. Genomic Sci.">
        <title>Complete genome sequence of Catenulispora acidiphila type strain (ID 139908).</title>
        <authorList>
            <person name="Copeland A."/>
            <person name="Lapidus A."/>
            <person name="Glavina Del Rio T."/>
            <person name="Nolan M."/>
            <person name="Lucas S."/>
            <person name="Chen F."/>
            <person name="Tice H."/>
            <person name="Cheng J.F."/>
            <person name="Bruce D."/>
            <person name="Goodwin L."/>
            <person name="Pitluck S."/>
            <person name="Mikhailova N."/>
            <person name="Pati A."/>
            <person name="Ivanova N."/>
            <person name="Mavromatis K."/>
            <person name="Chen A."/>
            <person name="Palaniappan K."/>
            <person name="Chain P."/>
            <person name="Land M."/>
            <person name="Hauser L."/>
            <person name="Chang Y.J."/>
            <person name="Jeffries C.D."/>
            <person name="Chertkov O."/>
            <person name="Brettin T."/>
            <person name="Detter J.C."/>
            <person name="Han C."/>
            <person name="Ali Z."/>
            <person name="Tindall B.J."/>
            <person name="Goker M."/>
            <person name="Bristow J."/>
            <person name="Eisen J.A."/>
            <person name="Markowitz V."/>
            <person name="Hugenholtz P."/>
            <person name="Kyrpides N.C."/>
            <person name="Klenk H.P."/>
        </authorList>
    </citation>
    <scope>NUCLEOTIDE SEQUENCE [LARGE SCALE GENOMIC DNA]</scope>
    <source>
        <strain evidence="3">DSM 44928 / JCM 14897 / NBRC 102108 / NRRL B-24433 / ID139908</strain>
    </source>
</reference>
<dbReference type="AlphaFoldDB" id="C7QG87"/>
<dbReference type="Proteomes" id="UP000000851">
    <property type="component" value="Chromosome"/>
</dbReference>
<dbReference type="KEGG" id="cai:Caci_4067"/>
<evidence type="ECO:0000313" key="2">
    <source>
        <dbReference type="EMBL" id="ACU72932.1"/>
    </source>
</evidence>
<organism evidence="2 3">
    <name type="scientific">Catenulispora acidiphila (strain DSM 44928 / JCM 14897 / NBRC 102108 / NRRL B-24433 / ID139908)</name>
    <dbReference type="NCBI Taxonomy" id="479433"/>
    <lineage>
        <taxon>Bacteria</taxon>
        <taxon>Bacillati</taxon>
        <taxon>Actinomycetota</taxon>
        <taxon>Actinomycetes</taxon>
        <taxon>Catenulisporales</taxon>
        <taxon>Catenulisporaceae</taxon>
        <taxon>Catenulispora</taxon>
    </lineage>
</organism>
<dbReference type="STRING" id="479433.Caci_4067"/>
<keyword evidence="3" id="KW-1185">Reference proteome</keyword>
<feature type="region of interest" description="Disordered" evidence="1">
    <location>
        <begin position="27"/>
        <end position="47"/>
    </location>
</feature>
<dbReference type="InParanoid" id="C7QG87"/>
<accession>C7QG87</accession>
<protein>
    <submittedName>
        <fullName evidence="2">Uncharacterized protein</fullName>
    </submittedName>
</protein>
<gene>
    <name evidence="2" type="ordered locus">Caci_4067</name>
</gene>
<proteinExistence type="predicted"/>
<name>C7QG87_CATAD</name>